<feature type="compositionally biased region" description="Polar residues" evidence="1">
    <location>
        <begin position="120"/>
        <end position="129"/>
    </location>
</feature>
<dbReference type="AlphaFoldDB" id="A0A9P8AJQ3"/>
<protein>
    <submittedName>
        <fullName evidence="2">Uncharacterized protein</fullName>
    </submittedName>
</protein>
<name>A0A9P8AJQ3_9ASCO</name>
<dbReference type="EMBL" id="JAHMUF010000002">
    <property type="protein sequence ID" value="KAG7195675.1"/>
    <property type="molecule type" value="Genomic_DNA"/>
</dbReference>
<keyword evidence="3" id="KW-1185">Reference proteome</keyword>
<comment type="caution">
    <text evidence="2">The sequence shown here is derived from an EMBL/GenBank/DDBJ whole genome shotgun (WGS) entry which is preliminary data.</text>
</comment>
<proteinExistence type="predicted"/>
<dbReference type="Proteomes" id="UP000790833">
    <property type="component" value="Unassembled WGS sequence"/>
</dbReference>
<gene>
    <name evidence="2" type="ORF">KQ657_002056</name>
</gene>
<feature type="region of interest" description="Disordered" evidence="1">
    <location>
        <begin position="687"/>
        <end position="720"/>
    </location>
</feature>
<dbReference type="GeneID" id="66115430"/>
<feature type="region of interest" description="Disordered" evidence="1">
    <location>
        <begin position="141"/>
        <end position="160"/>
    </location>
</feature>
<evidence type="ECO:0000313" key="2">
    <source>
        <dbReference type="EMBL" id="KAG7195675.1"/>
    </source>
</evidence>
<evidence type="ECO:0000256" key="1">
    <source>
        <dbReference type="SAM" id="MobiDB-lite"/>
    </source>
</evidence>
<feature type="compositionally biased region" description="Basic residues" evidence="1">
    <location>
        <begin position="103"/>
        <end position="115"/>
    </location>
</feature>
<organism evidence="2 3">
    <name type="scientific">Scheffersomyces spartinae</name>
    <dbReference type="NCBI Taxonomy" id="45513"/>
    <lineage>
        <taxon>Eukaryota</taxon>
        <taxon>Fungi</taxon>
        <taxon>Dikarya</taxon>
        <taxon>Ascomycota</taxon>
        <taxon>Saccharomycotina</taxon>
        <taxon>Pichiomycetes</taxon>
        <taxon>Debaryomycetaceae</taxon>
        <taxon>Scheffersomyces</taxon>
    </lineage>
</organism>
<accession>A0A9P8AJQ3</accession>
<reference evidence="2" key="1">
    <citation type="submission" date="2021-03" db="EMBL/GenBank/DDBJ databases">
        <authorList>
            <person name="Palmer J.M."/>
        </authorList>
    </citation>
    <scope>NUCLEOTIDE SEQUENCE</scope>
    <source>
        <strain evidence="2">ARV_011</strain>
    </source>
</reference>
<feature type="compositionally biased region" description="Acidic residues" evidence="1">
    <location>
        <begin position="709"/>
        <end position="720"/>
    </location>
</feature>
<sequence>MENISPALYESDVSSLRQSHLDEDLENPLLSNVLHAYINTTQHSDEDDEDNQQQQQHYVAAVVAKAAAEYPQQTQWDNDDHDDPQPQSQSGIIKLVQYDPDKKTKRLGRPRKNIKHNLSAPENSSSDNFNEARYAKFRFDNKPILGPGSRGGKTGTKRSTAKGKLTINKVRERQLQTTLSFDNKIGLVLSPPNDDAMDPNLIDHIDNSARVADAATTTAATVTAHKQVTSTVTPIYKRSMVAGASRTSFIRSRRNAKTNSTLLSPLHYELYDDRLIESSTYATNESKLPLAFGFPLFPSPYAKDILYLQMFLTKFKDIIHVGYLGPQDFEDGLGLANVKPQHVPESEPSINVCIRPPSEDLSEELAFNDTAVKKMELLLFKLLSLILNRKKEVTSLLRASAELKSRFDSIAGLPFNPFLLPQFDTLGLTAIPNQQDRLVFLRILAQWSLTSSELIRTYIADSYEGYGDSEYVSRYVQSFGLLSPHDSNYSSAHITKEIYQDQSSLRILDFFAGDCGLHVGRFFLSRMADAKAGGLSSIRNMESAIHRKGIDIGESSSFKLYVQDVHKMLTESLTSFGVEFDEHGNEIVDDKTVQTVNDNYWYEVASNTKELTVFLEFLSKQLRFPDHPIPIRSSSKFYDSGTNLWSYLSAMLPLLLCHEELQGNNLNRRKRKDVNYNELSSVRKTYDSGESDFEMDLRMADNGGSDYSGGEEDEDEDDDN</sequence>
<dbReference type="RefSeq" id="XP_043051220.1">
    <property type="nucleotide sequence ID" value="XM_043192832.1"/>
</dbReference>
<dbReference type="OrthoDB" id="349045at2759"/>
<feature type="region of interest" description="Disordered" evidence="1">
    <location>
        <begin position="74"/>
        <end position="129"/>
    </location>
</feature>
<evidence type="ECO:0000313" key="3">
    <source>
        <dbReference type="Proteomes" id="UP000790833"/>
    </source>
</evidence>